<reference evidence="6" key="2">
    <citation type="journal article" date="2021" name="PeerJ">
        <title>Extensive microbial diversity within the chicken gut microbiome revealed by metagenomics and culture.</title>
        <authorList>
            <person name="Gilroy R."/>
            <person name="Ravi A."/>
            <person name="Getino M."/>
            <person name="Pursley I."/>
            <person name="Horton D.L."/>
            <person name="Alikhan N.F."/>
            <person name="Baker D."/>
            <person name="Gharbi K."/>
            <person name="Hall N."/>
            <person name="Watson M."/>
            <person name="Adriaenssens E.M."/>
            <person name="Foster-Nyarko E."/>
            <person name="Jarju S."/>
            <person name="Secka A."/>
            <person name="Antonio M."/>
            <person name="Oren A."/>
            <person name="Chaudhuri R.R."/>
            <person name="La Ragione R."/>
            <person name="Hildebrand F."/>
            <person name="Pallen M.J."/>
        </authorList>
    </citation>
    <scope>NUCLEOTIDE SEQUENCE</scope>
    <source>
        <strain evidence="6">CHK195-4489</strain>
    </source>
</reference>
<proteinExistence type="predicted"/>
<comment type="caution">
    <text evidence="6">The sequence shown here is derived from an EMBL/GenBank/DDBJ whole genome shotgun (WGS) entry which is preliminary data.</text>
</comment>
<dbReference type="InterPro" id="IPR011330">
    <property type="entry name" value="Glyco_hydro/deAcase_b/a-brl"/>
</dbReference>
<dbReference type="Gene3D" id="3.20.20.370">
    <property type="entry name" value="Glycoside hydrolase/deacetylase"/>
    <property type="match status" value="1"/>
</dbReference>
<evidence type="ECO:0000256" key="4">
    <source>
        <dbReference type="SAM" id="Phobius"/>
    </source>
</evidence>
<dbReference type="PANTHER" id="PTHR10587">
    <property type="entry name" value="GLYCOSYL TRANSFERASE-RELATED"/>
    <property type="match status" value="1"/>
</dbReference>
<protein>
    <submittedName>
        <fullName evidence="6">Polysaccharide deacetylase family protein</fullName>
    </submittedName>
</protein>
<dbReference type="PROSITE" id="PS51677">
    <property type="entry name" value="NODB"/>
    <property type="match status" value="1"/>
</dbReference>
<evidence type="ECO:0000256" key="1">
    <source>
        <dbReference type="ARBA" id="ARBA00022723"/>
    </source>
</evidence>
<dbReference type="GO" id="GO:0046872">
    <property type="term" value="F:metal ion binding"/>
    <property type="evidence" value="ECO:0007669"/>
    <property type="project" value="UniProtKB-KW"/>
</dbReference>
<name>A0A9D1L969_9CLOT</name>
<dbReference type="GO" id="GO:0016810">
    <property type="term" value="F:hydrolase activity, acting on carbon-nitrogen (but not peptide) bonds"/>
    <property type="evidence" value="ECO:0007669"/>
    <property type="project" value="InterPro"/>
</dbReference>
<organism evidence="6 7">
    <name type="scientific">Candidatus Egerieisoma faecipullorum</name>
    <dbReference type="NCBI Taxonomy" id="2840963"/>
    <lineage>
        <taxon>Bacteria</taxon>
        <taxon>Bacillati</taxon>
        <taxon>Bacillota</taxon>
        <taxon>Clostridia</taxon>
        <taxon>Eubacteriales</taxon>
        <taxon>Clostridiaceae</taxon>
        <taxon>Clostridiaceae incertae sedis</taxon>
        <taxon>Candidatus Egerieisoma</taxon>
    </lineage>
</organism>
<feature type="compositionally biased region" description="Low complexity" evidence="3">
    <location>
        <begin position="58"/>
        <end position="82"/>
    </location>
</feature>
<keyword evidence="4" id="KW-0472">Membrane</keyword>
<evidence type="ECO:0000259" key="5">
    <source>
        <dbReference type="PROSITE" id="PS51677"/>
    </source>
</evidence>
<keyword evidence="1" id="KW-0479">Metal-binding</keyword>
<dbReference type="EMBL" id="DVMM01000015">
    <property type="protein sequence ID" value="HIU28820.1"/>
    <property type="molecule type" value="Genomic_DNA"/>
</dbReference>
<keyword evidence="2" id="KW-0378">Hydrolase</keyword>
<evidence type="ECO:0000256" key="3">
    <source>
        <dbReference type="SAM" id="MobiDB-lite"/>
    </source>
</evidence>
<sequence>MKAQKVISIITIIVSLSLIIYMCVMMARDSGGGSILDPTSSNNIVMINTPAPETSDGTSAATQAATPTPAAPTAPISVTAVPGGTTSTNPNYAGKKLIAITFDDGPHATYTPKVLDMLKEKGVHVTFFVLGENLQSSGQRAILKRAFDEGHEIGSHSYNHPDFKTLSSDEITEQLQKTDSAIEAVIGETPILFRPPYGSYNQSVSQQSQKAIVLWSIDSRDWDHISTKSIKNYAAANGVSEEAAKETLINELLFEGFTYTSGGKEYTNPSVVSQLHHGSILLFHDIHPASCDAVSLLIDYLKQSGEYELMTVSQLIETEQRAPMAGDVYAYMWETYATQKKNW</sequence>
<feature type="domain" description="NodB homology" evidence="5">
    <location>
        <begin position="96"/>
        <end position="310"/>
    </location>
</feature>
<dbReference type="Pfam" id="PF01522">
    <property type="entry name" value="Polysacc_deac_1"/>
    <property type="match status" value="1"/>
</dbReference>
<dbReference type="Proteomes" id="UP000824089">
    <property type="component" value="Unassembled WGS sequence"/>
</dbReference>
<dbReference type="PANTHER" id="PTHR10587:SF133">
    <property type="entry name" value="CHITIN DEACETYLASE 1-RELATED"/>
    <property type="match status" value="1"/>
</dbReference>
<dbReference type="GO" id="GO:0016020">
    <property type="term" value="C:membrane"/>
    <property type="evidence" value="ECO:0007669"/>
    <property type="project" value="TreeGrafter"/>
</dbReference>
<reference evidence="6" key="1">
    <citation type="submission" date="2020-10" db="EMBL/GenBank/DDBJ databases">
        <authorList>
            <person name="Gilroy R."/>
        </authorList>
    </citation>
    <scope>NUCLEOTIDE SEQUENCE</scope>
    <source>
        <strain evidence="6">CHK195-4489</strain>
    </source>
</reference>
<dbReference type="AlphaFoldDB" id="A0A9D1L969"/>
<dbReference type="GO" id="GO:0005975">
    <property type="term" value="P:carbohydrate metabolic process"/>
    <property type="evidence" value="ECO:0007669"/>
    <property type="project" value="InterPro"/>
</dbReference>
<keyword evidence="4" id="KW-1133">Transmembrane helix</keyword>
<evidence type="ECO:0000256" key="2">
    <source>
        <dbReference type="ARBA" id="ARBA00022801"/>
    </source>
</evidence>
<accession>A0A9D1L969</accession>
<gene>
    <name evidence="6" type="ORF">IAD50_00825</name>
</gene>
<feature type="transmembrane region" description="Helical" evidence="4">
    <location>
        <begin position="6"/>
        <end position="24"/>
    </location>
</feature>
<dbReference type="SUPFAM" id="SSF88713">
    <property type="entry name" value="Glycoside hydrolase/deacetylase"/>
    <property type="match status" value="1"/>
</dbReference>
<keyword evidence="4" id="KW-0812">Transmembrane</keyword>
<dbReference type="InterPro" id="IPR050248">
    <property type="entry name" value="Polysacc_deacetylase_ArnD"/>
</dbReference>
<evidence type="ECO:0000313" key="7">
    <source>
        <dbReference type="Proteomes" id="UP000824089"/>
    </source>
</evidence>
<feature type="region of interest" description="Disordered" evidence="3">
    <location>
        <begin position="50"/>
        <end position="85"/>
    </location>
</feature>
<evidence type="ECO:0000313" key="6">
    <source>
        <dbReference type="EMBL" id="HIU28820.1"/>
    </source>
</evidence>
<dbReference type="InterPro" id="IPR002509">
    <property type="entry name" value="NODB_dom"/>
</dbReference>